<feature type="transmembrane region" description="Helical" evidence="7">
    <location>
        <begin position="141"/>
        <end position="162"/>
    </location>
</feature>
<proteinExistence type="inferred from homology"/>
<dbReference type="GO" id="GO:0055085">
    <property type="term" value="P:transmembrane transport"/>
    <property type="evidence" value="ECO:0007669"/>
    <property type="project" value="InterPro"/>
</dbReference>
<keyword evidence="4 7" id="KW-0812">Transmembrane</keyword>
<feature type="transmembrane region" description="Helical" evidence="7">
    <location>
        <begin position="12"/>
        <end position="33"/>
    </location>
</feature>
<dbReference type="PANTHER" id="PTHR43744">
    <property type="entry name" value="ABC TRANSPORTER PERMEASE PROTEIN MG189-RELATED-RELATED"/>
    <property type="match status" value="1"/>
</dbReference>
<comment type="subcellular location">
    <subcellularLocation>
        <location evidence="1 7">Cell membrane</location>
        <topology evidence="1 7">Multi-pass membrane protein</topology>
    </subcellularLocation>
</comment>
<feature type="transmembrane region" description="Helical" evidence="7">
    <location>
        <begin position="241"/>
        <end position="261"/>
    </location>
</feature>
<feature type="transmembrane region" description="Helical" evidence="7">
    <location>
        <begin position="79"/>
        <end position="98"/>
    </location>
</feature>
<feature type="transmembrane region" description="Helical" evidence="7">
    <location>
        <begin position="110"/>
        <end position="129"/>
    </location>
</feature>
<dbReference type="Pfam" id="PF00528">
    <property type="entry name" value="BPD_transp_1"/>
    <property type="match status" value="1"/>
</dbReference>
<evidence type="ECO:0000313" key="10">
    <source>
        <dbReference type="Proteomes" id="UP000824105"/>
    </source>
</evidence>
<evidence type="ECO:0000256" key="1">
    <source>
        <dbReference type="ARBA" id="ARBA00004651"/>
    </source>
</evidence>
<dbReference type="Gene3D" id="1.10.3720.10">
    <property type="entry name" value="MetI-like"/>
    <property type="match status" value="1"/>
</dbReference>
<gene>
    <name evidence="9" type="ORF">H9724_00715</name>
</gene>
<dbReference type="InterPro" id="IPR035906">
    <property type="entry name" value="MetI-like_sf"/>
</dbReference>
<keyword evidence="3" id="KW-1003">Cell membrane</keyword>
<evidence type="ECO:0000259" key="8">
    <source>
        <dbReference type="PROSITE" id="PS50928"/>
    </source>
</evidence>
<comment type="caution">
    <text evidence="9">The sequence shown here is derived from an EMBL/GenBank/DDBJ whole genome shotgun (WGS) entry which is preliminary data.</text>
</comment>
<dbReference type="CDD" id="cd06261">
    <property type="entry name" value="TM_PBP2"/>
    <property type="match status" value="1"/>
</dbReference>
<reference evidence="9" key="1">
    <citation type="journal article" date="2021" name="PeerJ">
        <title>Extensive microbial diversity within the chicken gut microbiome revealed by metagenomics and culture.</title>
        <authorList>
            <person name="Gilroy R."/>
            <person name="Ravi A."/>
            <person name="Getino M."/>
            <person name="Pursley I."/>
            <person name="Horton D.L."/>
            <person name="Alikhan N.F."/>
            <person name="Baker D."/>
            <person name="Gharbi K."/>
            <person name="Hall N."/>
            <person name="Watson M."/>
            <person name="Adriaenssens E.M."/>
            <person name="Foster-Nyarko E."/>
            <person name="Jarju S."/>
            <person name="Secka A."/>
            <person name="Antonio M."/>
            <person name="Oren A."/>
            <person name="Chaudhuri R.R."/>
            <person name="La Ragione R."/>
            <person name="Hildebrand F."/>
            <person name="Pallen M.J."/>
        </authorList>
    </citation>
    <scope>NUCLEOTIDE SEQUENCE</scope>
    <source>
        <strain evidence="9">CHK188-11489</strain>
    </source>
</reference>
<evidence type="ECO:0000256" key="4">
    <source>
        <dbReference type="ARBA" id="ARBA00022692"/>
    </source>
</evidence>
<dbReference type="GO" id="GO:0005886">
    <property type="term" value="C:plasma membrane"/>
    <property type="evidence" value="ECO:0007669"/>
    <property type="project" value="UniProtKB-SubCell"/>
</dbReference>
<comment type="similarity">
    <text evidence="7">Belongs to the binding-protein-dependent transport system permease family.</text>
</comment>
<dbReference type="PROSITE" id="PS50928">
    <property type="entry name" value="ABC_TM1"/>
    <property type="match status" value="1"/>
</dbReference>
<dbReference type="Proteomes" id="UP000824105">
    <property type="component" value="Unassembled WGS sequence"/>
</dbReference>
<feature type="domain" description="ABC transmembrane type-1" evidence="8">
    <location>
        <begin position="73"/>
        <end position="262"/>
    </location>
</feature>
<evidence type="ECO:0000256" key="2">
    <source>
        <dbReference type="ARBA" id="ARBA00022448"/>
    </source>
</evidence>
<evidence type="ECO:0000256" key="5">
    <source>
        <dbReference type="ARBA" id="ARBA00022989"/>
    </source>
</evidence>
<keyword evidence="2 7" id="KW-0813">Transport</keyword>
<reference evidence="9" key="2">
    <citation type="submission" date="2021-04" db="EMBL/GenBank/DDBJ databases">
        <authorList>
            <person name="Gilroy R."/>
        </authorList>
    </citation>
    <scope>NUCLEOTIDE SEQUENCE</scope>
    <source>
        <strain evidence="9">CHK188-11489</strain>
    </source>
</reference>
<evidence type="ECO:0000256" key="7">
    <source>
        <dbReference type="RuleBase" id="RU363032"/>
    </source>
</evidence>
<feature type="transmembrane region" description="Helical" evidence="7">
    <location>
        <begin position="183"/>
        <end position="205"/>
    </location>
</feature>
<accession>A0A9D2JPN2</accession>
<keyword evidence="6 7" id="KW-0472">Membrane</keyword>
<organism evidence="9 10">
    <name type="scientific">Candidatus Gemmiger avistercoris</name>
    <dbReference type="NCBI Taxonomy" id="2838606"/>
    <lineage>
        <taxon>Bacteria</taxon>
        <taxon>Bacillati</taxon>
        <taxon>Bacillota</taxon>
        <taxon>Clostridia</taxon>
        <taxon>Eubacteriales</taxon>
        <taxon>Gemmiger</taxon>
    </lineage>
</organism>
<evidence type="ECO:0000256" key="3">
    <source>
        <dbReference type="ARBA" id="ARBA00022475"/>
    </source>
</evidence>
<dbReference type="EMBL" id="DXBF01000007">
    <property type="protein sequence ID" value="HIZ61284.1"/>
    <property type="molecule type" value="Genomic_DNA"/>
</dbReference>
<evidence type="ECO:0000256" key="6">
    <source>
        <dbReference type="ARBA" id="ARBA00023136"/>
    </source>
</evidence>
<dbReference type="SUPFAM" id="SSF161098">
    <property type="entry name" value="MetI-like"/>
    <property type="match status" value="1"/>
</dbReference>
<sequence>MIEKKKNPLSGAVLYVVLILITAVTLLPLLWMLSSSFKLSTEVFTVPIRWIPETFHWENYLTIWQKIPFGLFTFNSAKLTVIITLIQLFTCSFAAYGFTKCKFRGRDTLFLCYVATIAIPWQSYMLPQYSMMQKLGLVDTHLGYILMQAFAAFGVFLLRQFFQSIPNDLLEAARIDGLSEYGTYFRIVLPLAKPSLASLAILSFVTTWNDFMGPMIYFNSEANKTIPLGIRMFQGQYSSDWQFIMAASVISLIPVFVLYLFCQRYFVQGIATSGMKG</sequence>
<dbReference type="InterPro" id="IPR000515">
    <property type="entry name" value="MetI-like"/>
</dbReference>
<name>A0A9D2JPN2_9FIRM</name>
<keyword evidence="5 7" id="KW-1133">Transmembrane helix</keyword>
<dbReference type="PANTHER" id="PTHR43744:SF12">
    <property type="entry name" value="ABC TRANSPORTER PERMEASE PROTEIN MG189-RELATED"/>
    <property type="match status" value="1"/>
</dbReference>
<protein>
    <submittedName>
        <fullName evidence="9">Carbohydrate ABC transporter permease</fullName>
    </submittedName>
</protein>
<dbReference type="AlphaFoldDB" id="A0A9D2JPN2"/>
<evidence type="ECO:0000313" key="9">
    <source>
        <dbReference type="EMBL" id="HIZ61284.1"/>
    </source>
</evidence>